<evidence type="ECO:0000256" key="8">
    <source>
        <dbReference type="ARBA" id="ARBA00022840"/>
    </source>
</evidence>
<dbReference type="InterPro" id="IPR003593">
    <property type="entry name" value="AAA+_ATPase"/>
</dbReference>
<evidence type="ECO:0000313" key="12">
    <source>
        <dbReference type="EMBL" id="OUJ19290.1"/>
    </source>
</evidence>
<evidence type="ECO:0000256" key="6">
    <source>
        <dbReference type="ARBA" id="ARBA00022801"/>
    </source>
</evidence>
<keyword evidence="7 12" id="KW-0347">Helicase</keyword>
<dbReference type="InterPro" id="IPR041677">
    <property type="entry name" value="DNA2/NAM7_AAA_11"/>
</dbReference>
<dbReference type="AlphaFoldDB" id="A0A1Y3GDG3"/>
<dbReference type="Gene3D" id="3.40.50.300">
    <property type="entry name" value="P-loop containing nucleotide triphosphate hydrolases"/>
    <property type="match status" value="2"/>
</dbReference>
<evidence type="ECO:0000259" key="11">
    <source>
        <dbReference type="SMART" id="SM00487"/>
    </source>
</evidence>
<dbReference type="GO" id="GO:0005737">
    <property type="term" value="C:cytoplasm"/>
    <property type="evidence" value="ECO:0007669"/>
    <property type="project" value="UniProtKB-SubCell"/>
</dbReference>
<comment type="similarity">
    <text evidence="2">Belongs to the DNA2/NAM7 helicase family.</text>
</comment>
<dbReference type="SUPFAM" id="SSF52540">
    <property type="entry name" value="P-loop containing nucleoside triphosphate hydrolases"/>
    <property type="match status" value="1"/>
</dbReference>
<dbReference type="SMART" id="SM00487">
    <property type="entry name" value="DEXDc"/>
    <property type="match status" value="1"/>
</dbReference>
<dbReference type="GO" id="GO:0003723">
    <property type="term" value="F:RNA binding"/>
    <property type="evidence" value="ECO:0007669"/>
    <property type="project" value="InterPro"/>
</dbReference>
<feature type="domain" description="Helicase ATP-binding" evidence="11">
    <location>
        <begin position="179"/>
        <end position="464"/>
    </location>
</feature>
<comment type="caution">
    <text evidence="12">The sequence shown here is derived from an EMBL/GenBank/DDBJ whole genome shotgun (WGS) entry which is preliminary data.</text>
</comment>
<evidence type="ECO:0000313" key="13">
    <source>
        <dbReference type="Proteomes" id="UP000195137"/>
    </source>
</evidence>
<dbReference type="InterPro" id="IPR047187">
    <property type="entry name" value="SF1_C_Upf1"/>
</dbReference>
<keyword evidence="6" id="KW-0378">Hydrolase</keyword>
<evidence type="ECO:0000259" key="10">
    <source>
        <dbReference type="SMART" id="SM00382"/>
    </source>
</evidence>
<dbReference type="Pfam" id="PF13086">
    <property type="entry name" value="AAA_11"/>
    <property type="match status" value="1"/>
</dbReference>
<evidence type="ECO:0000256" key="2">
    <source>
        <dbReference type="ARBA" id="ARBA00007913"/>
    </source>
</evidence>
<keyword evidence="13" id="KW-1185">Reference proteome</keyword>
<dbReference type="CDD" id="cd18808">
    <property type="entry name" value="SF1_C_Upf1"/>
    <property type="match status" value="1"/>
</dbReference>
<dbReference type="Pfam" id="PF21138">
    <property type="entry name" value="SMUBP-2_HCS1_1B"/>
    <property type="match status" value="1"/>
</dbReference>
<reference evidence="12 13" key="1">
    <citation type="submission" date="2016-12" db="EMBL/GenBank/DDBJ databases">
        <title>Discovery of methanogenic haloarchaea.</title>
        <authorList>
            <person name="Sorokin D.Y."/>
            <person name="Makarova K.S."/>
            <person name="Abbas B."/>
            <person name="Ferrer M."/>
            <person name="Golyshin P.N."/>
        </authorList>
    </citation>
    <scope>NUCLEOTIDE SEQUENCE [LARGE SCALE GENOMIC DNA]</scope>
    <source>
        <strain evidence="12">AMET1</strain>
    </source>
</reference>
<dbReference type="GO" id="GO:0003677">
    <property type="term" value="F:DNA binding"/>
    <property type="evidence" value="ECO:0007669"/>
    <property type="project" value="InterPro"/>
</dbReference>
<proteinExistence type="inferred from homology"/>
<dbReference type="GO" id="GO:0005524">
    <property type="term" value="F:ATP binding"/>
    <property type="evidence" value="ECO:0007669"/>
    <property type="project" value="UniProtKB-KW"/>
</dbReference>
<dbReference type="PANTHER" id="PTHR43788:SF8">
    <property type="entry name" value="DNA-BINDING PROTEIN SMUBP-2"/>
    <property type="match status" value="1"/>
</dbReference>
<dbReference type="InterPro" id="IPR027417">
    <property type="entry name" value="P-loop_NTPase"/>
</dbReference>
<evidence type="ECO:0000256" key="3">
    <source>
        <dbReference type="ARBA" id="ARBA00012551"/>
    </source>
</evidence>
<sequence length="666" mass="76840">MFQNYSSYKKHFSKLVELERKEEMERHRSEIKELSPREREDKGRALLNMNKRDEGRGVGQKYKIKFVKNRGRELPDNEISVGDLVMISKNEPLNPENPTGTVIEQTNHSITTEFTSKPPRFVFSKEVRIDLYLNDITYQRMLEALKKLENPTDKQKRIQEKLLGQKKPERNNKPKIEIYNDKLNEPQIEAVRKSLAASDIFLIHGPPGTGKTTTLVEAIEQHVDRGDSVLATADSNVAVDNLVEMLYKRGREVVRIGHPARVTNRLKQHTLDNLIQKTKEYQMAEKTRKKAFKLLEKQDRHTYPSGRWRRGLNNKAIKDLADKDETSRGIPLDKIKSMAKWLELQSQIDQLFNKSDRLEEKAINKVLDEAEVVCTTNSTAGSDLMENQKFDSLFIDEATQSTEPSCLIPITKTDKVVMAGDHKQLPPTILNEKAKQKGLKKTLFERMINNVGNHHKTLLTIQYRMNQKIMSYPNREFYKNKLKAAPQVKRHSLKDITNKTDSLIEPRQPITFIDTEGSSERQPEGSNSRQNKGEARITRKTIERLIDMDIEPSEIGVITPYDAQVDQLRQELPDIKGLEIKTVDGFQGREKEVIVVSLVRSNPEQEIGFLRDLRRLNVAITRAKRKLILIGDSETLRTDKAYRNLINYVQSQGHYLKMNPETIKTK</sequence>
<dbReference type="InterPro" id="IPR050534">
    <property type="entry name" value="Coronavir_polyprotein_1ab"/>
</dbReference>
<dbReference type="GO" id="GO:0043139">
    <property type="term" value="F:5'-3' DNA helicase activity"/>
    <property type="evidence" value="ECO:0007669"/>
    <property type="project" value="TreeGrafter"/>
</dbReference>
<evidence type="ECO:0000256" key="4">
    <source>
        <dbReference type="ARBA" id="ARBA00022490"/>
    </source>
</evidence>
<dbReference type="EC" id="3.6.4.12" evidence="3"/>
<keyword evidence="5" id="KW-0547">Nucleotide-binding</keyword>
<dbReference type="OrthoDB" id="45637at2157"/>
<dbReference type="GO" id="GO:0016787">
    <property type="term" value="F:hydrolase activity"/>
    <property type="evidence" value="ECO:0007669"/>
    <property type="project" value="UniProtKB-KW"/>
</dbReference>
<dbReference type="EMBL" id="MRZU01000003">
    <property type="protein sequence ID" value="OUJ19290.1"/>
    <property type="molecule type" value="Genomic_DNA"/>
</dbReference>
<feature type="domain" description="AAA+ ATPase" evidence="10">
    <location>
        <begin position="197"/>
        <end position="634"/>
    </location>
</feature>
<dbReference type="InterPro" id="IPR014001">
    <property type="entry name" value="Helicase_ATP-bd"/>
</dbReference>
<evidence type="ECO:0000256" key="1">
    <source>
        <dbReference type="ARBA" id="ARBA00004496"/>
    </source>
</evidence>
<protein>
    <recommendedName>
        <fullName evidence="3">DNA helicase</fullName>
        <ecNumber evidence="3">3.6.4.12</ecNumber>
    </recommendedName>
</protein>
<dbReference type="Gene3D" id="2.40.30.270">
    <property type="match status" value="1"/>
</dbReference>
<dbReference type="Proteomes" id="UP000195137">
    <property type="component" value="Unassembled WGS sequence"/>
</dbReference>
<feature type="region of interest" description="Disordered" evidence="9">
    <location>
        <begin position="21"/>
        <end position="43"/>
    </location>
</feature>
<keyword evidence="8" id="KW-0067">ATP-binding</keyword>
<evidence type="ECO:0000256" key="7">
    <source>
        <dbReference type="ARBA" id="ARBA00022806"/>
    </source>
</evidence>
<dbReference type="GO" id="GO:0005694">
    <property type="term" value="C:chromosome"/>
    <property type="evidence" value="ECO:0007669"/>
    <property type="project" value="UniProtKB-ARBA"/>
</dbReference>
<evidence type="ECO:0000256" key="9">
    <source>
        <dbReference type="SAM" id="MobiDB-lite"/>
    </source>
</evidence>
<dbReference type="SMART" id="SM00382">
    <property type="entry name" value="AAA"/>
    <property type="match status" value="1"/>
</dbReference>
<dbReference type="FunFam" id="3.40.50.300:FF:000326">
    <property type="entry name" value="P-loop containing nucleoside triphosphate hydrolase"/>
    <property type="match status" value="1"/>
</dbReference>
<organism evidence="12 13">
    <name type="scientific">Methanonatronarchaeum thermophilum</name>
    <dbReference type="NCBI Taxonomy" id="1927129"/>
    <lineage>
        <taxon>Archaea</taxon>
        <taxon>Methanobacteriati</taxon>
        <taxon>Methanobacteriota</taxon>
        <taxon>Methanonatronarchaeia</taxon>
        <taxon>Methanonatronarchaeales</taxon>
        <taxon>Methanonatronarchaeaceae</taxon>
        <taxon>Methanonatronarchaeum</taxon>
    </lineage>
</organism>
<keyword evidence="4" id="KW-0963">Cytoplasm</keyword>
<dbReference type="InterPro" id="IPR048761">
    <property type="entry name" value="SMUBP-2_HCS1_1B"/>
</dbReference>
<comment type="subcellular location">
    <subcellularLocation>
        <location evidence="1">Cytoplasm</location>
    </subcellularLocation>
</comment>
<feature type="region of interest" description="Disordered" evidence="9">
    <location>
        <begin position="505"/>
        <end position="535"/>
    </location>
</feature>
<dbReference type="PANTHER" id="PTHR43788">
    <property type="entry name" value="DNA2/NAM7 HELICASE FAMILY MEMBER"/>
    <property type="match status" value="1"/>
</dbReference>
<name>A0A1Y3GDG3_9EURY</name>
<dbReference type="RefSeq" id="WP_086637310.1">
    <property type="nucleotide sequence ID" value="NZ_MRZU01000003.1"/>
</dbReference>
<accession>A0A1Y3GDG3</accession>
<gene>
    <name evidence="12" type="ORF">AMET1_0945</name>
</gene>
<dbReference type="InterPro" id="IPR041679">
    <property type="entry name" value="DNA2/NAM7-like_C"/>
</dbReference>
<evidence type="ECO:0000256" key="5">
    <source>
        <dbReference type="ARBA" id="ARBA00022741"/>
    </source>
</evidence>
<dbReference type="NCBIfam" id="TIGR00376">
    <property type="entry name" value="IGHMBP2 family helicase"/>
    <property type="match status" value="1"/>
</dbReference>
<dbReference type="Pfam" id="PF13087">
    <property type="entry name" value="AAA_12"/>
    <property type="match status" value="1"/>
</dbReference>
<dbReference type="InterPro" id="IPR004483">
    <property type="entry name" value="SMUBP-2/Hcs1-like"/>
</dbReference>